<comment type="caution">
    <text evidence="2">Lacks conserved residue(s) required for the propagation of feature annotation.</text>
</comment>
<proteinExistence type="predicted"/>
<name>A0ABX2MIV5_9BACL</name>
<dbReference type="InterPro" id="IPR016035">
    <property type="entry name" value="Acyl_Trfase/lysoPLipase"/>
</dbReference>
<dbReference type="Proteomes" id="UP000577724">
    <property type="component" value="Unassembled WGS sequence"/>
</dbReference>
<dbReference type="PROSITE" id="PS51635">
    <property type="entry name" value="PNPLA"/>
    <property type="match status" value="1"/>
</dbReference>
<dbReference type="SUPFAM" id="SSF52151">
    <property type="entry name" value="FabD/lysophospholipase-like"/>
    <property type="match status" value="1"/>
</dbReference>
<organism evidence="4 5">
    <name type="scientific">Paenibacillus taichungensis</name>
    <dbReference type="NCBI Taxonomy" id="484184"/>
    <lineage>
        <taxon>Bacteria</taxon>
        <taxon>Bacillati</taxon>
        <taxon>Bacillota</taxon>
        <taxon>Bacilli</taxon>
        <taxon>Bacillales</taxon>
        <taxon>Paenibacillaceae</taxon>
        <taxon>Paenibacillus</taxon>
    </lineage>
</organism>
<keyword evidence="5" id="KW-1185">Reference proteome</keyword>
<feature type="active site" description="Nucleophile" evidence="2">
    <location>
        <position position="22"/>
    </location>
</feature>
<evidence type="ECO:0000256" key="1">
    <source>
        <dbReference type="ARBA" id="ARBA00023098"/>
    </source>
</evidence>
<feature type="short sequence motif" description="DGA/G" evidence="2">
    <location>
        <begin position="164"/>
        <end position="166"/>
    </location>
</feature>
<comment type="caution">
    <text evidence="4">The sequence shown here is derived from an EMBL/GenBank/DDBJ whole genome shotgun (WGS) entry which is preliminary data.</text>
</comment>
<accession>A0ABX2MIV5</accession>
<feature type="active site" description="Proton acceptor" evidence="2">
    <location>
        <position position="164"/>
    </location>
</feature>
<reference evidence="4 5" key="1">
    <citation type="submission" date="2020-05" db="EMBL/GenBank/DDBJ databases">
        <title>Genome Sequencing of Type Strains.</title>
        <authorList>
            <person name="Lemaire J.F."/>
            <person name="Inderbitzin P."/>
            <person name="Gregorio O.A."/>
            <person name="Collins S.B."/>
            <person name="Wespe N."/>
            <person name="Knight-Connoni V."/>
        </authorList>
    </citation>
    <scope>NUCLEOTIDE SEQUENCE [LARGE SCALE GENOMIC DNA]</scope>
    <source>
        <strain evidence="4 5">DSM 19942</strain>
    </source>
</reference>
<keyword evidence="2" id="KW-0442">Lipid degradation</keyword>
<dbReference type="InterPro" id="IPR002641">
    <property type="entry name" value="PNPLA_dom"/>
</dbReference>
<dbReference type="Gene3D" id="3.40.1090.10">
    <property type="entry name" value="Cytosolic phospholipase A2 catalytic domain"/>
    <property type="match status" value="1"/>
</dbReference>
<gene>
    <name evidence="4" type="ORF">HP548_04945</name>
</gene>
<dbReference type="EMBL" id="JABMCC010000098">
    <property type="protein sequence ID" value="NUU53432.1"/>
    <property type="molecule type" value="Genomic_DNA"/>
</dbReference>
<keyword evidence="2" id="KW-0378">Hydrolase</keyword>
<feature type="domain" description="PNPLA" evidence="3">
    <location>
        <begin position="1"/>
        <end position="177"/>
    </location>
</feature>
<sequence>MLTGLLHEGINLADADAIYGTSAGSFVGAALASHYDLNKLYASQLVPNTAEVNASTDILTTFLWFRAVLLGGSKPKKTGKMFGDIAKRHPSKVTQEMRRSVVKSRLVTTEWPSNLNETAINATTGDLHILNKDSGVSLLDAVSASGAVPGIWPFISFGGQDWIDGGMVSSTNAHLASGFNKVIVLSPMPNTHGFIPGVKNDVAKLQKSAMASLIIPDGNSIVAMGKNRYDPTFAPSSVKAGYEQAIQEAPSIREIWE</sequence>
<evidence type="ECO:0000313" key="4">
    <source>
        <dbReference type="EMBL" id="NUU53432.1"/>
    </source>
</evidence>
<keyword evidence="1 2" id="KW-0443">Lipid metabolism</keyword>
<protein>
    <submittedName>
        <fullName evidence="4">Patatin-like phospholipase family protein</fullName>
    </submittedName>
</protein>
<dbReference type="Pfam" id="PF01734">
    <property type="entry name" value="Patatin"/>
    <property type="match status" value="1"/>
</dbReference>
<feature type="short sequence motif" description="GXSXG" evidence="2">
    <location>
        <begin position="20"/>
        <end position="24"/>
    </location>
</feature>
<evidence type="ECO:0000259" key="3">
    <source>
        <dbReference type="PROSITE" id="PS51635"/>
    </source>
</evidence>
<evidence type="ECO:0000313" key="5">
    <source>
        <dbReference type="Proteomes" id="UP000577724"/>
    </source>
</evidence>
<evidence type="ECO:0000256" key="2">
    <source>
        <dbReference type="PROSITE-ProRule" id="PRU01161"/>
    </source>
</evidence>